<sequence>MLIKNHVGGRELSLQSWHCSQQGMPIVDANEMSAIGDTLMRVVTPDMSPKQLVKAAKKEHPGASKKDIARAAFFSIIANADQDVGKARNLQAFALAERTQRSD</sequence>
<organism evidence="1 2">
    <name type="scientific">Mesorhizobium opportunistum</name>
    <dbReference type="NCBI Taxonomy" id="593909"/>
    <lineage>
        <taxon>Bacteria</taxon>
        <taxon>Pseudomonadati</taxon>
        <taxon>Pseudomonadota</taxon>
        <taxon>Alphaproteobacteria</taxon>
        <taxon>Hyphomicrobiales</taxon>
        <taxon>Phyllobacteriaceae</taxon>
        <taxon>Mesorhizobium</taxon>
    </lineage>
</organism>
<dbReference type="Proteomes" id="UP001464387">
    <property type="component" value="Unassembled WGS sequence"/>
</dbReference>
<keyword evidence="2" id="KW-1185">Reference proteome</keyword>
<proteinExistence type="predicted"/>
<gene>
    <name evidence="1" type="ORF">NKI33_24360</name>
</gene>
<dbReference type="RefSeq" id="WP_287277241.1">
    <property type="nucleotide sequence ID" value="NZ_JAMYMY010000048.1"/>
</dbReference>
<dbReference type="EMBL" id="JAMYPJ010000043">
    <property type="protein sequence ID" value="MER8936081.1"/>
    <property type="molecule type" value="Genomic_DNA"/>
</dbReference>
<evidence type="ECO:0000313" key="2">
    <source>
        <dbReference type="Proteomes" id="UP001464387"/>
    </source>
</evidence>
<name>A0ABV1YLN6_9HYPH</name>
<reference evidence="1 2" key="1">
    <citation type="journal article" date="2024" name="Proc. Natl. Acad. Sci. U.S.A.">
        <title>The evolutionary genomics of adaptation to stress in wild rhizobium bacteria.</title>
        <authorList>
            <person name="Kehlet-Delgado H."/>
            <person name="Montoya A.P."/>
            <person name="Jensen K.T."/>
            <person name="Wendlandt C.E."/>
            <person name="Dexheimer C."/>
            <person name="Roberts M."/>
            <person name="Torres Martinez L."/>
            <person name="Friesen M.L."/>
            <person name="Griffitts J.S."/>
            <person name="Porter S.S."/>
        </authorList>
    </citation>
    <scope>NUCLEOTIDE SEQUENCE [LARGE SCALE GENOMIC DNA]</scope>
    <source>
        <strain evidence="1 2">M0729</strain>
    </source>
</reference>
<evidence type="ECO:0000313" key="1">
    <source>
        <dbReference type="EMBL" id="MER8936081.1"/>
    </source>
</evidence>
<comment type="caution">
    <text evidence="1">The sequence shown here is derived from an EMBL/GenBank/DDBJ whole genome shotgun (WGS) entry which is preliminary data.</text>
</comment>
<accession>A0ABV1YLN6</accession>
<protein>
    <submittedName>
        <fullName evidence="1">Uncharacterized protein</fullName>
    </submittedName>
</protein>